<accession>A0A2G4RCB9</accession>
<dbReference type="Proteomes" id="UP000228751">
    <property type="component" value="Unassembled WGS sequence"/>
</dbReference>
<protein>
    <recommendedName>
        <fullName evidence="3">DUF4054 domain-containing protein</fullName>
    </recommendedName>
</protein>
<organism evidence="1 2">
    <name type="scientific">Acetobacter pomorum</name>
    <dbReference type="NCBI Taxonomy" id="65959"/>
    <lineage>
        <taxon>Bacteria</taxon>
        <taxon>Pseudomonadati</taxon>
        <taxon>Pseudomonadota</taxon>
        <taxon>Alphaproteobacteria</taxon>
        <taxon>Acetobacterales</taxon>
        <taxon>Acetobacteraceae</taxon>
        <taxon>Acetobacter</taxon>
    </lineage>
</organism>
<dbReference type="EMBL" id="PEBQ01000093">
    <property type="protein sequence ID" value="PHY94231.1"/>
    <property type="molecule type" value="Genomic_DNA"/>
</dbReference>
<evidence type="ECO:0000313" key="1">
    <source>
        <dbReference type="EMBL" id="PHY94231.1"/>
    </source>
</evidence>
<dbReference type="AlphaFoldDB" id="A0A2G4RCB9"/>
<sequence length="168" mass="17593">MFSMPENQPMQAAGLPSACNMAEDGAVVFDAAAFKARYPNLVASTGADAASACFARAGLFLNNTGTSSVRNPAKRAELLMLITAHLLQLGINSGAYATGAADGTAALVGRITTARMGSVQVQADMGAVSSTQAWWVQTPYGATFWAASAFLRMGRYVPGWPQRVVSWP</sequence>
<dbReference type="OrthoDB" id="9032784at2"/>
<dbReference type="RefSeq" id="WP_099540934.1">
    <property type="nucleotide sequence ID" value="NZ_PEBQ01000093.1"/>
</dbReference>
<reference evidence="1 2" key="1">
    <citation type="submission" date="2017-10" db="EMBL/GenBank/DDBJ databases">
        <title>Genomic analysis of the genus Acetobacter.</title>
        <authorList>
            <person name="Kim K.H."/>
            <person name="Chun B.H."/>
            <person name="Son A.R."/>
            <person name="Jeon C.O."/>
        </authorList>
    </citation>
    <scope>NUCLEOTIDE SEQUENCE [LARGE SCALE GENOMIC DNA]</scope>
    <source>
        <strain evidence="1 2">LHT 2458</strain>
    </source>
</reference>
<evidence type="ECO:0000313" key="2">
    <source>
        <dbReference type="Proteomes" id="UP000228751"/>
    </source>
</evidence>
<gene>
    <name evidence="1" type="ORF">CSR02_06105</name>
</gene>
<keyword evidence="2" id="KW-1185">Reference proteome</keyword>
<proteinExistence type="predicted"/>
<comment type="caution">
    <text evidence="1">The sequence shown here is derived from an EMBL/GenBank/DDBJ whole genome shotgun (WGS) entry which is preliminary data.</text>
</comment>
<dbReference type="Pfam" id="PF13262">
    <property type="entry name" value="DUF4054"/>
    <property type="match status" value="1"/>
</dbReference>
<name>A0A2G4RCB9_9PROT</name>
<dbReference type="InterPro" id="IPR025127">
    <property type="entry name" value="DUF4054"/>
</dbReference>
<evidence type="ECO:0008006" key="3">
    <source>
        <dbReference type="Google" id="ProtNLM"/>
    </source>
</evidence>